<dbReference type="CDD" id="cd01189">
    <property type="entry name" value="INT_ICEBs1_C_like"/>
    <property type="match status" value="1"/>
</dbReference>
<dbReference type="InterPro" id="IPR050090">
    <property type="entry name" value="Tyrosine_recombinase_XerCD"/>
</dbReference>
<name>A0ABV9TQ08_9MICC</name>
<dbReference type="PANTHER" id="PTHR30349">
    <property type="entry name" value="PHAGE INTEGRASE-RELATED"/>
    <property type="match status" value="1"/>
</dbReference>
<evidence type="ECO:0000313" key="5">
    <source>
        <dbReference type="EMBL" id="MFC4905588.1"/>
    </source>
</evidence>
<organism evidence="5 6">
    <name type="scientific">Kocuria oceani</name>
    <dbReference type="NCBI Taxonomy" id="988827"/>
    <lineage>
        <taxon>Bacteria</taxon>
        <taxon>Bacillati</taxon>
        <taxon>Actinomycetota</taxon>
        <taxon>Actinomycetes</taxon>
        <taxon>Micrococcales</taxon>
        <taxon>Micrococcaceae</taxon>
        <taxon>Kocuria</taxon>
    </lineage>
</organism>
<dbReference type="Pfam" id="PF00589">
    <property type="entry name" value="Phage_integrase"/>
    <property type="match status" value="1"/>
</dbReference>
<accession>A0ABV9TQ08</accession>
<gene>
    <name evidence="5" type="ORF">ACFPCS_18660</name>
</gene>
<dbReference type="InterPro" id="IPR011010">
    <property type="entry name" value="DNA_brk_join_enz"/>
</dbReference>
<evidence type="ECO:0000256" key="3">
    <source>
        <dbReference type="ARBA" id="ARBA00023172"/>
    </source>
</evidence>
<protein>
    <submittedName>
        <fullName evidence="5">Tyrosine-type recombinase/integrase</fullName>
    </submittedName>
</protein>
<dbReference type="Gene3D" id="1.10.443.10">
    <property type="entry name" value="Intergrase catalytic core"/>
    <property type="match status" value="1"/>
</dbReference>
<evidence type="ECO:0000256" key="2">
    <source>
        <dbReference type="ARBA" id="ARBA00023125"/>
    </source>
</evidence>
<comment type="similarity">
    <text evidence="1">Belongs to the 'phage' integrase family.</text>
</comment>
<dbReference type="PROSITE" id="PS51898">
    <property type="entry name" value="TYR_RECOMBINASE"/>
    <property type="match status" value="1"/>
</dbReference>
<dbReference type="SUPFAM" id="SSF56349">
    <property type="entry name" value="DNA breaking-rejoining enzymes"/>
    <property type="match status" value="1"/>
</dbReference>
<dbReference type="InterPro" id="IPR002104">
    <property type="entry name" value="Integrase_catalytic"/>
</dbReference>
<dbReference type="PANTHER" id="PTHR30349:SF64">
    <property type="entry name" value="PROPHAGE INTEGRASE INTD-RELATED"/>
    <property type="match status" value="1"/>
</dbReference>
<keyword evidence="6" id="KW-1185">Reference proteome</keyword>
<evidence type="ECO:0000256" key="1">
    <source>
        <dbReference type="ARBA" id="ARBA00008857"/>
    </source>
</evidence>
<proteinExistence type="inferred from homology"/>
<evidence type="ECO:0000313" key="6">
    <source>
        <dbReference type="Proteomes" id="UP001595797"/>
    </source>
</evidence>
<keyword evidence="2" id="KW-0238">DNA-binding</keyword>
<keyword evidence="3" id="KW-0233">DNA recombination</keyword>
<dbReference type="InterPro" id="IPR010998">
    <property type="entry name" value="Integrase_recombinase_N"/>
</dbReference>
<dbReference type="Gene3D" id="1.10.150.130">
    <property type="match status" value="1"/>
</dbReference>
<feature type="domain" description="Tyr recombinase" evidence="4">
    <location>
        <begin position="74"/>
        <end position="265"/>
    </location>
</feature>
<comment type="caution">
    <text evidence="5">The sequence shown here is derived from an EMBL/GenBank/DDBJ whole genome shotgun (WGS) entry which is preliminary data.</text>
</comment>
<dbReference type="InterPro" id="IPR013762">
    <property type="entry name" value="Integrase-like_cat_sf"/>
</dbReference>
<sequence length="272" mass="29808">MAAKHITPSLGAYPVDTLERADVSRWVNGLEISGKTKRNVHSILSAALTEAEKAGIIPGNVAKGIRMPSGETRREPVFLTRAELETIADTVPDDYSTLVHFLAGTGARWGEVTALDVRDVDLTGERGVVSITKAWKRDRGQDVLGAPKMKRGRRSVTIGPALTEKVRQHIDGRTPGELLFQRPGGGQLTNYWFFAHVWNPTLKDLADELPARPRVHDLRHTHASWLIQAGVPLPVIQRRLGHESITVTSDTYGHLTDDADRLAADTLDGLDG</sequence>
<dbReference type="RefSeq" id="WP_277552470.1">
    <property type="nucleotide sequence ID" value="NZ_JARAMH010000028.1"/>
</dbReference>
<evidence type="ECO:0000259" key="4">
    <source>
        <dbReference type="PROSITE" id="PS51898"/>
    </source>
</evidence>
<reference evidence="6" key="1">
    <citation type="journal article" date="2019" name="Int. J. Syst. Evol. Microbiol.">
        <title>The Global Catalogue of Microorganisms (GCM) 10K type strain sequencing project: providing services to taxonomists for standard genome sequencing and annotation.</title>
        <authorList>
            <consortium name="The Broad Institute Genomics Platform"/>
            <consortium name="The Broad Institute Genome Sequencing Center for Infectious Disease"/>
            <person name="Wu L."/>
            <person name="Ma J."/>
        </authorList>
    </citation>
    <scope>NUCLEOTIDE SEQUENCE [LARGE SCALE GENOMIC DNA]</scope>
    <source>
        <strain evidence="6">CGMCC 4.6946</strain>
    </source>
</reference>
<dbReference type="EMBL" id="JBHSIW010000029">
    <property type="protein sequence ID" value="MFC4905588.1"/>
    <property type="molecule type" value="Genomic_DNA"/>
</dbReference>
<dbReference type="Proteomes" id="UP001595797">
    <property type="component" value="Unassembled WGS sequence"/>
</dbReference>